<dbReference type="KEGG" id="pkz:C5L36_0E01540"/>
<dbReference type="RefSeq" id="XP_029323567.1">
    <property type="nucleotide sequence ID" value="XM_029467707.1"/>
</dbReference>
<proteinExistence type="predicted"/>
<gene>
    <name evidence="4" type="ORF">C5L36_0E01540</name>
</gene>
<dbReference type="GO" id="GO:0000150">
    <property type="term" value="F:DNA strand exchange activity"/>
    <property type="evidence" value="ECO:0007669"/>
    <property type="project" value="TreeGrafter"/>
</dbReference>
<reference evidence="4 5" key="1">
    <citation type="submission" date="2018-06" db="EMBL/GenBank/DDBJ databases">
        <title>Population genomics shows no distinction between pathogenic Candida krusei and environmental Pichia kudriavzevii: One species, four names.</title>
        <authorList>
            <person name="Douglass A.P."/>
            <person name="Offei B."/>
            <person name="Braun-Galleani S."/>
            <person name="Coughlan A.Y."/>
            <person name="Martos A."/>
            <person name="Ortiz-Merino R.A."/>
            <person name="Byrne K.P."/>
            <person name="Wolfe K.H."/>
        </authorList>
    </citation>
    <scope>NUCLEOTIDE SEQUENCE [LARGE SCALE GENOMIC DNA]</scope>
    <source>
        <strain evidence="4 5">CBS573</strain>
    </source>
</reference>
<dbReference type="VEuPathDB" id="FungiDB:C5L36_0E01540"/>
<keyword evidence="5" id="KW-1185">Reference proteome</keyword>
<dbReference type="GeneID" id="40385950"/>
<dbReference type="GO" id="GO:0061982">
    <property type="term" value="P:meiosis I cell cycle process"/>
    <property type="evidence" value="ECO:0007669"/>
    <property type="project" value="UniProtKB-ARBA"/>
</dbReference>
<dbReference type="GO" id="GO:0003697">
    <property type="term" value="F:single-stranded DNA binding"/>
    <property type="evidence" value="ECO:0007669"/>
    <property type="project" value="TreeGrafter"/>
</dbReference>
<evidence type="ECO:0000313" key="4">
    <source>
        <dbReference type="EMBL" id="AWU78091.1"/>
    </source>
</evidence>
<keyword evidence="1" id="KW-0547">Nucleotide-binding</keyword>
<dbReference type="Gene3D" id="3.40.50.300">
    <property type="entry name" value="P-loop containing nucleotide triphosphate hydrolases"/>
    <property type="match status" value="1"/>
</dbReference>
<keyword evidence="2" id="KW-0067">ATP-binding</keyword>
<dbReference type="GO" id="GO:0042148">
    <property type="term" value="P:DNA strand invasion"/>
    <property type="evidence" value="ECO:0007669"/>
    <property type="project" value="TreeGrafter"/>
</dbReference>
<dbReference type="PROSITE" id="PS50162">
    <property type="entry name" value="RECA_2"/>
    <property type="match status" value="1"/>
</dbReference>
<evidence type="ECO:0000313" key="5">
    <source>
        <dbReference type="Proteomes" id="UP000249293"/>
    </source>
</evidence>
<sequence length="533" mass="60697">MDLPRQCSEDSFLLKDDQSEQFLLSLTNNRVLASELLLYSPGVISDKLNKTENEINEFVWKYKNETLARIKRSLRHPFDPESSEIRPDHFTIGDESIDKKLNGGIPVGYLIEVSGKSSCGKTNLLLTLSITIQLPKEFGGLGPSVFSSDHASTQLDNVKTLYVPTESPLPSQRLKQIVDNYAELLQTNGISKERADLFPKLDNVLTTSSVMSTLDEQDHILQYQIPAMLSRDPSIKLLIIDSMTHHLRVQLPWKEQSRYVRKTCRYLKTLARKYSITIIISNQVTDKPVKGLLTGENDILWKLNTEYQQAWMSGWDNIGIIYRQLMKREGIIDEAGESFERLDYLDEISSADKFSQITNDSMTDSTGSTQQTQKQSLKSVLRLERKQLFDSSYKVKVSGIGTRPALGLTLLENIDMRIVLSKEYAPILNENLIDEFSVELGIDSFNDSCGTSHENNSISNTNYLETTTQNKQNENLIDKKQLVESLANNTYLKNYNFETFRTIRCVFGPLIPPGETKSIEFEIWKGGLRKYVR</sequence>
<evidence type="ECO:0000259" key="3">
    <source>
        <dbReference type="PROSITE" id="PS50162"/>
    </source>
</evidence>
<dbReference type="EMBL" id="CP028777">
    <property type="protein sequence ID" value="AWU78091.1"/>
    <property type="molecule type" value="Genomic_DNA"/>
</dbReference>
<dbReference type="Pfam" id="PF08423">
    <property type="entry name" value="Rad51"/>
    <property type="match status" value="1"/>
</dbReference>
<dbReference type="GO" id="GO:0005524">
    <property type="term" value="F:ATP binding"/>
    <property type="evidence" value="ECO:0007669"/>
    <property type="project" value="UniProtKB-KW"/>
</dbReference>
<evidence type="ECO:0000256" key="2">
    <source>
        <dbReference type="ARBA" id="ARBA00022840"/>
    </source>
</evidence>
<dbReference type="PANTHER" id="PTHR22942">
    <property type="entry name" value="RECA/RAD51/RADA DNA STRAND-PAIRING FAMILY MEMBER"/>
    <property type="match status" value="1"/>
</dbReference>
<dbReference type="PANTHER" id="PTHR22942:SF66">
    <property type="entry name" value="RE19845P"/>
    <property type="match status" value="1"/>
</dbReference>
<dbReference type="GO" id="GO:0000730">
    <property type="term" value="P:DNA recombinase assembly"/>
    <property type="evidence" value="ECO:0007669"/>
    <property type="project" value="TreeGrafter"/>
</dbReference>
<evidence type="ECO:0000256" key="1">
    <source>
        <dbReference type="ARBA" id="ARBA00022741"/>
    </source>
</evidence>
<dbReference type="InterPro" id="IPR020588">
    <property type="entry name" value="RecA_ATP-bd"/>
</dbReference>
<dbReference type="GO" id="GO:0006312">
    <property type="term" value="P:mitotic recombination"/>
    <property type="evidence" value="ECO:0007669"/>
    <property type="project" value="TreeGrafter"/>
</dbReference>
<dbReference type="InterPro" id="IPR013632">
    <property type="entry name" value="Rad51_C"/>
</dbReference>
<dbReference type="Proteomes" id="UP000249293">
    <property type="component" value="Chromosome 5"/>
</dbReference>
<organism evidence="4 5">
    <name type="scientific">Pichia kudriavzevii</name>
    <name type="common">Yeast</name>
    <name type="synonym">Issatchenkia orientalis</name>
    <dbReference type="NCBI Taxonomy" id="4909"/>
    <lineage>
        <taxon>Eukaryota</taxon>
        <taxon>Fungi</taxon>
        <taxon>Dikarya</taxon>
        <taxon>Ascomycota</taxon>
        <taxon>Saccharomycotina</taxon>
        <taxon>Pichiomycetes</taxon>
        <taxon>Pichiales</taxon>
        <taxon>Pichiaceae</taxon>
        <taxon>Pichia</taxon>
    </lineage>
</organism>
<accession>A0A2U9RAB4</accession>
<feature type="domain" description="RecA family profile 1" evidence="3">
    <location>
        <begin position="86"/>
        <end position="284"/>
    </location>
</feature>
<dbReference type="STRING" id="4909.A0A2U9RAB4"/>
<protein>
    <recommendedName>
        <fullName evidence="3">RecA family profile 1 domain-containing protein</fullName>
    </recommendedName>
</protein>
<dbReference type="InterPro" id="IPR027417">
    <property type="entry name" value="P-loop_NTPase"/>
</dbReference>
<dbReference type="OrthoDB" id="1861185at2759"/>
<dbReference type="GO" id="GO:0003690">
    <property type="term" value="F:double-stranded DNA binding"/>
    <property type="evidence" value="ECO:0007669"/>
    <property type="project" value="TreeGrafter"/>
</dbReference>
<name>A0A2U9RAB4_PICKU</name>
<dbReference type="SUPFAM" id="SSF52540">
    <property type="entry name" value="P-loop containing nucleoside triphosphate hydrolases"/>
    <property type="match status" value="1"/>
</dbReference>
<dbReference type="AlphaFoldDB" id="A0A2U9RAB4"/>
<dbReference type="GO" id="GO:0140664">
    <property type="term" value="F:ATP-dependent DNA damage sensor activity"/>
    <property type="evidence" value="ECO:0007669"/>
    <property type="project" value="InterPro"/>
</dbReference>